<feature type="compositionally biased region" description="Basic and acidic residues" evidence="6">
    <location>
        <begin position="110"/>
        <end position="130"/>
    </location>
</feature>
<evidence type="ECO:0000256" key="5">
    <source>
        <dbReference type="ARBA" id="ARBA00023136"/>
    </source>
</evidence>
<comment type="subcellular location">
    <subcellularLocation>
        <location evidence="1">Membrane</location>
        <topology evidence="1">Multi-pass membrane protein</topology>
    </subcellularLocation>
</comment>
<feature type="compositionally biased region" description="Gly residues" evidence="6">
    <location>
        <begin position="98"/>
        <end position="107"/>
    </location>
</feature>
<dbReference type="PANTHER" id="PTHR23511:SF5">
    <property type="entry name" value="MAJOR FACILITATOR-TYPE TRANSPORTER HXNZ-RELATED"/>
    <property type="match status" value="1"/>
</dbReference>
<evidence type="ECO:0000256" key="7">
    <source>
        <dbReference type="SAM" id="SignalP"/>
    </source>
</evidence>
<feature type="non-terminal residue" evidence="8">
    <location>
        <position position="1"/>
    </location>
</feature>
<dbReference type="Proteomes" id="UP000324897">
    <property type="component" value="Unassembled WGS sequence"/>
</dbReference>
<feature type="chain" id="PRO_5023828616" evidence="7">
    <location>
        <begin position="19"/>
        <end position="236"/>
    </location>
</feature>
<evidence type="ECO:0000256" key="3">
    <source>
        <dbReference type="ARBA" id="ARBA00022692"/>
    </source>
</evidence>
<feature type="compositionally biased region" description="Gly residues" evidence="6">
    <location>
        <begin position="68"/>
        <end position="83"/>
    </location>
</feature>
<feature type="region of interest" description="Disordered" evidence="6">
    <location>
        <begin position="15"/>
        <end position="39"/>
    </location>
</feature>
<keyword evidence="2" id="KW-0813">Transport</keyword>
<dbReference type="PANTHER" id="PTHR23511">
    <property type="entry name" value="SYNAPTIC VESICLE GLYCOPROTEIN 2"/>
    <property type="match status" value="1"/>
</dbReference>
<evidence type="ECO:0000256" key="6">
    <source>
        <dbReference type="SAM" id="MobiDB-lite"/>
    </source>
</evidence>
<gene>
    <name evidence="8" type="ORF">EJB05_52272</name>
</gene>
<evidence type="ECO:0000313" key="9">
    <source>
        <dbReference type="Proteomes" id="UP000324897"/>
    </source>
</evidence>
<dbReference type="Gramene" id="TVU02247">
    <property type="protein sequence ID" value="TVU02247"/>
    <property type="gene ID" value="EJB05_52272"/>
</dbReference>
<evidence type="ECO:0000256" key="2">
    <source>
        <dbReference type="ARBA" id="ARBA00022448"/>
    </source>
</evidence>
<dbReference type="EMBL" id="RWGY01000346">
    <property type="protein sequence ID" value="TVU02247.1"/>
    <property type="molecule type" value="Genomic_DNA"/>
</dbReference>
<proteinExistence type="predicted"/>
<evidence type="ECO:0000256" key="1">
    <source>
        <dbReference type="ARBA" id="ARBA00004141"/>
    </source>
</evidence>
<evidence type="ECO:0000313" key="8">
    <source>
        <dbReference type="EMBL" id="TVU02247.1"/>
    </source>
</evidence>
<feature type="signal peptide" evidence="7">
    <location>
        <begin position="1"/>
        <end position="18"/>
    </location>
</feature>
<evidence type="ECO:0000256" key="4">
    <source>
        <dbReference type="ARBA" id="ARBA00022989"/>
    </source>
</evidence>
<feature type="region of interest" description="Disordered" evidence="6">
    <location>
        <begin position="67"/>
        <end position="134"/>
    </location>
</feature>
<keyword evidence="7" id="KW-0732">Signal</keyword>
<keyword evidence="3" id="KW-0812">Transmembrane</keyword>
<name>A0A5J9STJ1_9POAL</name>
<dbReference type="OrthoDB" id="690412at2759"/>
<dbReference type="AlphaFoldDB" id="A0A5J9STJ1"/>
<keyword evidence="4" id="KW-1133">Transmembrane helix</keyword>
<organism evidence="8 9">
    <name type="scientific">Eragrostis curvula</name>
    <name type="common">weeping love grass</name>
    <dbReference type="NCBI Taxonomy" id="38414"/>
    <lineage>
        <taxon>Eukaryota</taxon>
        <taxon>Viridiplantae</taxon>
        <taxon>Streptophyta</taxon>
        <taxon>Embryophyta</taxon>
        <taxon>Tracheophyta</taxon>
        <taxon>Spermatophyta</taxon>
        <taxon>Magnoliopsida</taxon>
        <taxon>Liliopsida</taxon>
        <taxon>Poales</taxon>
        <taxon>Poaceae</taxon>
        <taxon>PACMAD clade</taxon>
        <taxon>Chloridoideae</taxon>
        <taxon>Eragrostideae</taxon>
        <taxon>Eragrostidinae</taxon>
        <taxon>Eragrostis</taxon>
    </lineage>
</organism>
<accession>A0A5J9STJ1</accession>
<dbReference type="GO" id="GO:0016020">
    <property type="term" value="C:membrane"/>
    <property type="evidence" value="ECO:0007669"/>
    <property type="project" value="UniProtKB-SubCell"/>
</dbReference>
<sequence length="236" mass="25176">MMALLLLLLCISAPPRHASAPPPPQPPRRWILSSSRTEHSGIPSIPLGNSVHPDHFWSSHATASLDTGVGGGQGARSCGGGGDGRSEGDESVYALGRAGSGGGGGNGPREPTRAFWRQEDGNRKGGRAGDEMTSGRWRRDEGAADAPYVLVAMRKKKEENKRIGAANMETYTIDDALTVMGFGKFQAFILVYAGMGWVVEAMQLMLLSFLGSLVQEEWKISAQDVSFSQVLCLLAC</sequence>
<keyword evidence="5" id="KW-0472">Membrane</keyword>
<comment type="caution">
    <text evidence="8">The sequence shown here is derived from an EMBL/GenBank/DDBJ whole genome shotgun (WGS) entry which is preliminary data.</text>
</comment>
<reference evidence="8 9" key="1">
    <citation type="journal article" date="2019" name="Sci. Rep.">
        <title>A high-quality genome of Eragrostis curvula grass provides insights into Poaceae evolution and supports new strategies to enhance forage quality.</title>
        <authorList>
            <person name="Carballo J."/>
            <person name="Santos B.A.C.M."/>
            <person name="Zappacosta D."/>
            <person name="Garbus I."/>
            <person name="Selva J.P."/>
            <person name="Gallo C.A."/>
            <person name="Diaz A."/>
            <person name="Albertini E."/>
            <person name="Caccamo M."/>
            <person name="Echenique V."/>
        </authorList>
    </citation>
    <scope>NUCLEOTIDE SEQUENCE [LARGE SCALE GENOMIC DNA]</scope>
    <source>
        <strain evidence="9">cv. Victoria</strain>
        <tissue evidence="8">Leaf</tissue>
    </source>
</reference>
<keyword evidence="9" id="KW-1185">Reference proteome</keyword>
<protein>
    <submittedName>
        <fullName evidence="8">Uncharacterized protein</fullName>
    </submittedName>
</protein>